<dbReference type="InterPro" id="IPR006104">
    <property type="entry name" value="Glyco_hydro_2_N"/>
</dbReference>
<evidence type="ECO:0000256" key="2">
    <source>
        <dbReference type="ARBA" id="ARBA00007401"/>
    </source>
</evidence>
<comment type="caution">
    <text evidence="9">The sequence shown here is derived from an EMBL/GenBank/DDBJ whole genome shotgun (WGS) entry which is preliminary data.</text>
</comment>
<dbReference type="InterPro" id="IPR006102">
    <property type="entry name" value="Ig-like_GH2"/>
</dbReference>
<dbReference type="Pfam" id="PF16353">
    <property type="entry name" value="LacZ_4"/>
    <property type="match status" value="1"/>
</dbReference>
<dbReference type="SUPFAM" id="SSF74650">
    <property type="entry name" value="Galactose mutarotase-like"/>
    <property type="match status" value="1"/>
</dbReference>
<evidence type="ECO:0000256" key="1">
    <source>
        <dbReference type="ARBA" id="ARBA00001412"/>
    </source>
</evidence>
<dbReference type="SUPFAM" id="SSF49303">
    <property type="entry name" value="beta-Galactosidase/glucuronidase domain"/>
    <property type="match status" value="2"/>
</dbReference>
<evidence type="ECO:0000259" key="8">
    <source>
        <dbReference type="SMART" id="SM01038"/>
    </source>
</evidence>
<dbReference type="Gene3D" id="2.70.98.10">
    <property type="match status" value="1"/>
</dbReference>
<dbReference type="InterPro" id="IPR036156">
    <property type="entry name" value="Beta-gal/glucu_dom_sf"/>
</dbReference>
<dbReference type="EC" id="3.2.1.23" evidence="3 7"/>
<dbReference type="InterPro" id="IPR004199">
    <property type="entry name" value="B-gal_small/dom_5"/>
</dbReference>
<dbReference type="Proteomes" id="UP000664293">
    <property type="component" value="Unassembled WGS sequence"/>
</dbReference>
<dbReference type="InterPro" id="IPR023230">
    <property type="entry name" value="Glyco_hydro_2_CS"/>
</dbReference>
<dbReference type="EMBL" id="JAEKJR010000002">
    <property type="protein sequence ID" value="MBN8431295.1"/>
    <property type="molecule type" value="Genomic_DNA"/>
</dbReference>
<sequence>MPRLHQILLPLLLVACADREAAVQDLPGAHWKDPTVIREGVMPPRAHFTAYPDAAQALTGGDNPRQLSLNGLWKFHYSATPAERPQGFAAPGFDTAKWEQIPVPANWERHGYGYPIYVNIPYPFTVDPPNPPEHDNPVGSYLRSFELPAEWAGQKVFLHVGAASSAYYVWVNGQYAAYSEGSKTPSEIDITSLLQSGTNSVAIQVFRWSNGSYLEDQDFWSLSGITRGVYLSARPQTHIRDFTVNAGLTNDFQTGLLSLQVQLAGTGSEEQPSALEVQLLDGNRELSALRVTIAPGERDIHFPAEEVPGIRPWSAETPNLYSLVVSLRDAQGAVLEAFRHRVGFRELEIRNGVFRINGKAVKLKGVNLHEHHHDTGHVVDEETLLADIRMMKAANMNAVRTSHYPFPERFYELTDEYGLYVVDEANVETHGFGYAPDKTLADKPEWRAHHLDRVQRMFERDKNFASVVIWSLGNEAGDGDNIGAGYHWLKKTDPSRPVQYETEGELADVGERHSDFHSSMYWRYWDLEKYAQEHGDRPFLLIEYAHAMGNSVGNLREYWTVIREHDILSGGFIWDWVDQGLLERDARGRNYWTYGGDYGPDDVPSDGNFNMNGLLFSDRSPQPAYWEVKRAYQPLRWQPVDLNRGLLRLHNDFDFSDTSGLDLHWSLRRNGEPVAGGTLTEATPIPARGNQVLELPLPRREPGYEYHLDLWAVQRDSSPLLPAGHEVARSQFPLPGSPTVAATAPLAVGAVTVMESPQALTLRAGGVEAVFNRSTGLLEQFGTEGDALLLSPLKPEFWRAPTDNDRGSDMPARAAAWRAPALQLYALERMPEAASGIRAHYRMLGTEGRHLGDWIAQYRLHGDGRLEVNNQVQRAPDTPPWPRVGMHTTLPADYDALRWFGRGPMENYADRQLAADVGIYHSSVAAQYVPYGRPQENGYKTDTRWLSLQNSQGEGLHIQGLPLLGFSAHHYLWQDFAYGNVPDAVNPRTGNVHVNAIAPRDLVSLHIDYAQMGVGGDNSWGAQPLRRYSLAGDAYRFGFIIQAQQADGYPLAVSGE</sequence>
<dbReference type="Gene3D" id="2.60.120.260">
    <property type="entry name" value="Galactose-binding domain-like"/>
    <property type="match status" value="1"/>
</dbReference>
<comment type="similarity">
    <text evidence="2 7">Belongs to the glycosyl hydrolase 2 family.</text>
</comment>
<protein>
    <recommendedName>
        <fullName evidence="3 7">Beta-galactosidase</fullName>
        <ecNumber evidence="3 7">3.2.1.23</ecNumber>
    </recommendedName>
    <alternativeName>
        <fullName evidence="6 7">Lactase</fullName>
    </alternativeName>
</protein>
<comment type="catalytic activity">
    <reaction evidence="1 7">
        <text>Hydrolysis of terminal non-reducing beta-D-galactose residues in beta-D-galactosides.</text>
        <dbReference type="EC" id="3.2.1.23"/>
    </reaction>
</comment>
<dbReference type="InterPro" id="IPR011013">
    <property type="entry name" value="Gal_mutarotase_sf_dom"/>
</dbReference>
<reference evidence="9 10" key="1">
    <citation type="submission" date="2020-12" db="EMBL/GenBank/DDBJ databases">
        <title>Oil enriched cultivation method for isolating marine PHA-producing bacteria.</title>
        <authorList>
            <person name="Zheng W."/>
            <person name="Yu S."/>
            <person name="Huang Y."/>
        </authorList>
    </citation>
    <scope>NUCLEOTIDE SEQUENCE [LARGE SCALE GENOMIC DNA]</scope>
    <source>
        <strain evidence="9 10">SN0-2</strain>
    </source>
</reference>
<dbReference type="PRINTS" id="PR00132">
    <property type="entry name" value="GLHYDRLASE2"/>
</dbReference>
<organism evidence="9 10">
    <name type="scientific">Microbulbifer salipaludis</name>
    <dbReference type="NCBI Taxonomy" id="187980"/>
    <lineage>
        <taxon>Bacteria</taxon>
        <taxon>Pseudomonadati</taxon>
        <taxon>Pseudomonadota</taxon>
        <taxon>Gammaproteobacteria</taxon>
        <taxon>Cellvibrionales</taxon>
        <taxon>Microbulbiferaceae</taxon>
        <taxon>Microbulbifer</taxon>
    </lineage>
</organism>
<dbReference type="InterPro" id="IPR050347">
    <property type="entry name" value="Bact_Beta-galactosidase"/>
</dbReference>
<evidence type="ECO:0000256" key="7">
    <source>
        <dbReference type="RuleBase" id="RU361154"/>
    </source>
</evidence>
<dbReference type="Pfam" id="PF02836">
    <property type="entry name" value="Glyco_hydro_2_C"/>
    <property type="match status" value="1"/>
</dbReference>
<keyword evidence="5 7" id="KW-0326">Glycosidase</keyword>
<dbReference type="PANTHER" id="PTHR46323:SF2">
    <property type="entry name" value="BETA-GALACTOSIDASE"/>
    <property type="match status" value="1"/>
</dbReference>
<dbReference type="InterPro" id="IPR006101">
    <property type="entry name" value="Glyco_hydro_2"/>
</dbReference>
<dbReference type="Gene3D" id="3.20.20.80">
    <property type="entry name" value="Glycosidases"/>
    <property type="match status" value="1"/>
</dbReference>
<dbReference type="InterPro" id="IPR006103">
    <property type="entry name" value="Glyco_hydro_2_cat"/>
</dbReference>
<dbReference type="Pfam" id="PF00703">
    <property type="entry name" value="Glyco_hydro_2"/>
    <property type="match status" value="1"/>
</dbReference>
<evidence type="ECO:0000256" key="6">
    <source>
        <dbReference type="ARBA" id="ARBA00032230"/>
    </source>
</evidence>
<dbReference type="PANTHER" id="PTHR46323">
    <property type="entry name" value="BETA-GALACTOSIDASE"/>
    <property type="match status" value="1"/>
</dbReference>
<feature type="domain" description="Beta galactosidase small chain/" evidence="8">
    <location>
        <begin position="761"/>
        <end position="1042"/>
    </location>
</feature>
<keyword evidence="4 7" id="KW-0378">Hydrolase</keyword>
<dbReference type="RefSeq" id="WP_207001892.1">
    <property type="nucleotide sequence ID" value="NZ_JAEKJR010000002.1"/>
</dbReference>
<dbReference type="SUPFAM" id="SSF49785">
    <property type="entry name" value="Galactose-binding domain-like"/>
    <property type="match status" value="1"/>
</dbReference>
<dbReference type="PROSITE" id="PS51257">
    <property type="entry name" value="PROKAR_LIPOPROTEIN"/>
    <property type="match status" value="1"/>
</dbReference>
<dbReference type="PROSITE" id="PS00719">
    <property type="entry name" value="GLYCOSYL_HYDROL_F2_1"/>
    <property type="match status" value="1"/>
</dbReference>
<dbReference type="SUPFAM" id="SSF51445">
    <property type="entry name" value="(Trans)glycosidases"/>
    <property type="match status" value="1"/>
</dbReference>
<name>A0ABS3E7N5_9GAMM</name>
<evidence type="ECO:0000256" key="5">
    <source>
        <dbReference type="ARBA" id="ARBA00023295"/>
    </source>
</evidence>
<dbReference type="Gene3D" id="2.60.40.10">
    <property type="entry name" value="Immunoglobulins"/>
    <property type="match status" value="2"/>
</dbReference>
<keyword evidence="10" id="KW-1185">Reference proteome</keyword>
<evidence type="ECO:0000313" key="10">
    <source>
        <dbReference type="Proteomes" id="UP000664293"/>
    </source>
</evidence>
<dbReference type="InterPro" id="IPR017853">
    <property type="entry name" value="GH"/>
</dbReference>
<dbReference type="Pfam" id="PF02837">
    <property type="entry name" value="Glyco_hydro_2_N"/>
    <property type="match status" value="1"/>
</dbReference>
<evidence type="ECO:0000256" key="3">
    <source>
        <dbReference type="ARBA" id="ARBA00012756"/>
    </source>
</evidence>
<dbReference type="SMART" id="SM01038">
    <property type="entry name" value="Bgal_small_N"/>
    <property type="match status" value="1"/>
</dbReference>
<dbReference type="Pfam" id="PF02929">
    <property type="entry name" value="Bgal_small_N"/>
    <property type="match status" value="1"/>
</dbReference>
<gene>
    <name evidence="9" type="ORF">JF535_10585</name>
</gene>
<proteinExistence type="inferred from homology"/>
<dbReference type="InterPro" id="IPR013783">
    <property type="entry name" value="Ig-like_fold"/>
</dbReference>
<dbReference type="InterPro" id="IPR032312">
    <property type="entry name" value="LacZ_4"/>
</dbReference>
<evidence type="ECO:0000313" key="9">
    <source>
        <dbReference type="EMBL" id="MBN8431295.1"/>
    </source>
</evidence>
<dbReference type="InterPro" id="IPR008979">
    <property type="entry name" value="Galactose-bd-like_sf"/>
</dbReference>
<dbReference type="InterPro" id="IPR014718">
    <property type="entry name" value="GH-type_carb-bd"/>
</dbReference>
<evidence type="ECO:0000256" key="4">
    <source>
        <dbReference type="ARBA" id="ARBA00022801"/>
    </source>
</evidence>
<accession>A0ABS3E7N5</accession>